<reference evidence="11 12" key="1">
    <citation type="submission" date="2016-01" db="EMBL/GenBank/DDBJ databases">
        <authorList>
            <person name="Oliw E.H."/>
        </authorList>
    </citation>
    <scope>NUCLEOTIDE SEQUENCE [LARGE SCALE GENOMIC DNA]</scope>
    <source>
        <strain evidence="11 12">MJR7757A</strain>
    </source>
</reference>
<evidence type="ECO:0000256" key="8">
    <source>
        <dbReference type="ARBA" id="ARBA00047285"/>
    </source>
</evidence>
<evidence type="ECO:0000313" key="11">
    <source>
        <dbReference type="EMBL" id="KXA03069.1"/>
    </source>
</evidence>
<evidence type="ECO:0000313" key="12">
    <source>
        <dbReference type="Proteomes" id="UP000070646"/>
    </source>
</evidence>
<evidence type="ECO:0000256" key="3">
    <source>
        <dbReference type="ARBA" id="ARBA00022801"/>
    </source>
</evidence>
<protein>
    <recommendedName>
        <fullName evidence="5">choloylglycine hydrolase</fullName>
        <ecNumber evidence="5">3.5.1.24</ecNumber>
    </recommendedName>
    <alternativeName>
        <fullName evidence="6">Bile salt hydrolase</fullName>
    </alternativeName>
    <alternativeName>
        <fullName evidence="7">Choloylglycine hydrolase</fullName>
    </alternativeName>
</protein>
<evidence type="ECO:0000256" key="2">
    <source>
        <dbReference type="ARBA" id="ARBA00006625"/>
    </source>
</evidence>
<dbReference type="NCBIfam" id="NF038245">
    <property type="entry name" value="bile_salt_hydro"/>
    <property type="match status" value="1"/>
</dbReference>
<dbReference type="EC" id="3.5.1.24" evidence="5"/>
<evidence type="ECO:0000256" key="7">
    <source>
        <dbReference type="ARBA" id="ARBA00044806"/>
    </source>
</evidence>
<dbReference type="InterPro" id="IPR029055">
    <property type="entry name" value="Ntn_hydrolases_N"/>
</dbReference>
<dbReference type="AlphaFoldDB" id="A0A133MGA8"/>
<comment type="catalytic activity">
    <reaction evidence="9">
        <text>taurodeoxycholate + H2O = deoxycholate + taurine</text>
        <dbReference type="Rhea" id="RHEA:47556"/>
        <dbReference type="ChEBI" id="CHEBI:15377"/>
        <dbReference type="ChEBI" id="CHEBI:23614"/>
        <dbReference type="ChEBI" id="CHEBI:36261"/>
        <dbReference type="ChEBI" id="CHEBI:507393"/>
    </reaction>
    <physiologicalReaction direction="left-to-right" evidence="9">
        <dbReference type="Rhea" id="RHEA:47557"/>
    </physiologicalReaction>
</comment>
<keyword evidence="4" id="KW-0443">Lipid metabolism</keyword>
<dbReference type="InterPro" id="IPR052193">
    <property type="entry name" value="Peptidase_C59"/>
</dbReference>
<comment type="similarity">
    <text evidence="2">Belongs to the peptidase C59 family.</text>
</comment>
<feature type="domain" description="Choloylglycine hydrolase/NAAA C-terminal" evidence="10">
    <location>
        <begin position="2"/>
        <end position="317"/>
    </location>
</feature>
<keyword evidence="3 11" id="KW-0378">Hydrolase</keyword>
<evidence type="ECO:0000256" key="4">
    <source>
        <dbReference type="ARBA" id="ARBA00023098"/>
    </source>
</evidence>
<comment type="pathway">
    <text evidence="1">Lipid metabolism; bile acid biosynthesis.</text>
</comment>
<dbReference type="GO" id="GO:0006629">
    <property type="term" value="P:lipid metabolic process"/>
    <property type="evidence" value="ECO:0007669"/>
    <property type="project" value="UniProtKB-KW"/>
</dbReference>
<dbReference type="InterPro" id="IPR047711">
    <property type="entry name" value="CBAH"/>
</dbReference>
<dbReference type="Gene3D" id="3.60.60.10">
    <property type="entry name" value="Penicillin V Acylase, Chain A"/>
    <property type="match status" value="1"/>
</dbReference>
<evidence type="ECO:0000256" key="5">
    <source>
        <dbReference type="ARBA" id="ARBA00044769"/>
    </source>
</evidence>
<dbReference type="SUPFAM" id="SSF56235">
    <property type="entry name" value="N-terminal nucleophile aminohydrolases (Ntn hydrolases)"/>
    <property type="match status" value="1"/>
</dbReference>
<organism evidence="11 12">
    <name type="scientific">Clostridium perfringens</name>
    <dbReference type="NCBI Taxonomy" id="1502"/>
    <lineage>
        <taxon>Bacteria</taxon>
        <taxon>Bacillati</taxon>
        <taxon>Bacillota</taxon>
        <taxon>Clostridia</taxon>
        <taxon>Eubacteriales</taxon>
        <taxon>Clostridiaceae</taxon>
        <taxon>Clostridium</taxon>
    </lineage>
</organism>
<proteinExistence type="inferred from homology"/>
<dbReference type="PATRIC" id="fig|1502.174.peg.3334"/>
<dbReference type="PANTHER" id="PTHR35527:SF2">
    <property type="entry name" value="HYDROLASE"/>
    <property type="match status" value="1"/>
</dbReference>
<dbReference type="GO" id="GO:0045302">
    <property type="term" value="F:choloylglycine hydrolase activity"/>
    <property type="evidence" value="ECO:0007669"/>
    <property type="project" value="UniProtKB-EC"/>
</dbReference>
<accession>A0A133MGA8</accession>
<evidence type="ECO:0000256" key="6">
    <source>
        <dbReference type="ARBA" id="ARBA00044804"/>
    </source>
</evidence>
<gene>
    <name evidence="11" type="ORF">HMPREF3222_03295</name>
</gene>
<dbReference type="CDD" id="cd00542">
    <property type="entry name" value="Ntn_PVA"/>
    <property type="match status" value="1"/>
</dbReference>
<name>A0A133MGA8_CLOPF</name>
<comment type="caution">
    <text evidence="11">The sequence shown here is derived from an EMBL/GenBank/DDBJ whole genome shotgun (WGS) entry which is preliminary data.</text>
</comment>
<sequence length="329" mass="37226">MCTGLALETKEGLHLFGRNMDIEYSFNQSIIFIPRNFKCVNTSNNRELTAKYAVLGMGTIFDNYPAFADGMNEKGLGCAGLNFPVYASYSKENIEGKTNIPVYDFLLWILANFSSVEEVKEALKNANIVDIPINEHIPNTTLHWMISDITGKSIVVEQTKDKLSVFDNNIGVLTNSPTFDWHVTNLNQYISMKYNQIPEFKLGDQSLTALGQGTGLVGLPGDFTPASRFIRVAFLRDAMMKNDKDSIDLIEFFHILNNVAMVKGSIRTIEEKSDITQYTSCMCLEKGIYYYNTYENNQINAIDMNKENLDGNEIKIYKYNKTLSINHVN</sequence>
<evidence type="ECO:0000256" key="9">
    <source>
        <dbReference type="ARBA" id="ARBA00048897"/>
    </source>
</evidence>
<dbReference type="PANTHER" id="PTHR35527">
    <property type="entry name" value="CHOLOYLGLYCINE HYDROLASE"/>
    <property type="match status" value="1"/>
</dbReference>
<dbReference type="EMBL" id="LRPU01000249">
    <property type="protein sequence ID" value="KXA03069.1"/>
    <property type="molecule type" value="Genomic_DNA"/>
</dbReference>
<dbReference type="RefSeq" id="WP_060797037.1">
    <property type="nucleotide sequence ID" value="NZ_JBMKNJ010000010.1"/>
</dbReference>
<dbReference type="InterPro" id="IPR029132">
    <property type="entry name" value="CBAH/NAAA_C"/>
</dbReference>
<dbReference type="Proteomes" id="UP000070646">
    <property type="component" value="Unassembled WGS sequence"/>
</dbReference>
<evidence type="ECO:0000259" key="10">
    <source>
        <dbReference type="Pfam" id="PF02275"/>
    </source>
</evidence>
<evidence type="ECO:0000256" key="1">
    <source>
        <dbReference type="ARBA" id="ARBA00004860"/>
    </source>
</evidence>
<comment type="catalytic activity">
    <reaction evidence="8">
        <text>cholate + taurine = taurocholate + H2O</text>
        <dbReference type="Rhea" id="RHEA:47108"/>
        <dbReference type="ChEBI" id="CHEBI:15377"/>
        <dbReference type="ChEBI" id="CHEBI:29747"/>
        <dbReference type="ChEBI" id="CHEBI:36257"/>
        <dbReference type="ChEBI" id="CHEBI:507393"/>
    </reaction>
    <physiologicalReaction direction="right-to-left" evidence="8">
        <dbReference type="Rhea" id="RHEA:47110"/>
    </physiologicalReaction>
</comment>
<dbReference type="Pfam" id="PF02275">
    <property type="entry name" value="CBAH"/>
    <property type="match status" value="1"/>
</dbReference>